<reference evidence="2" key="1">
    <citation type="submission" date="2014-09" db="EMBL/GenBank/DDBJ databases">
        <authorList>
            <person name="Illeghems K.G."/>
        </authorList>
    </citation>
    <scope>NUCLEOTIDE SEQUENCE [LARGE SCALE GENOMIC DNA]</scope>
    <source>
        <strain evidence="2">LMG 23848T</strain>
    </source>
</reference>
<organism evidence="1 2">
    <name type="scientific">Acetobacter ghanensis</name>
    <dbReference type="NCBI Taxonomy" id="431306"/>
    <lineage>
        <taxon>Bacteria</taxon>
        <taxon>Pseudomonadati</taxon>
        <taxon>Pseudomonadota</taxon>
        <taxon>Alphaproteobacteria</taxon>
        <taxon>Acetobacterales</taxon>
        <taxon>Acetobacteraceae</taxon>
        <taxon>Acetobacter</taxon>
    </lineage>
</organism>
<dbReference type="EMBL" id="LN609302">
    <property type="protein sequence ID" value="CEF54439.1"/>
    <property type="molecule type" value="Genomic_DNA"/>
</dbReference>
<proteinExistence type="predicted"/>
<sequence length="40" mass="4175">MMAVVVAVAPLSAAHTRPEPPHIVDFAGAEWQLAAHNATP</sequence>
<evidence type="ECO:0000313" key="1">
    <source>
        <dbReference type="EMBL" id="CEF54439.1"/>
    </source>
</evidence>
<gene>
    <name evidence="1" type="ORF">AGA_782</name>
</gene>
<accession>A0A0U5F241</accession>
<evidence type="ECO:0000313" key="2">
    <source>
        <dbReference type="Proteomes" id="UP000068250"/>
    </source>
</evidence>
<dbReference type="AlphaFoldDB" id="A0A0U5F241"/>
<name>A0A0U5F241_9PROT</name>
<protein>
    <submittedName>
        <fullName evidence="1">Uncharacterized protein</fullName>
    </submittedName>
</protein>
<dbReference type="Proteomes" id="UP000068250">
    <property type="component" value="Chromosome I"/>
</dbReference>